<evidence type="ECO:0000313" key="5">
    <source>
        <dbReference type="Proteomes" id="UP000042054"/>
    </source>
</evidence>
<proteinExistence type="predicted"/>
<reference evidence="3 5" key="2">
    <citation type="submission" date="2015-03" db="EMBL/GenBank/DDBJ databases">
        <authorList>
            <person name="Murphy D."/>
        </authorList>
    </citation>
    <scope>NUCLEOTIDE SEQUENCE [LARGE SCALE GENOMIC DNA]</scope>
    <source>
        <strain evidence="3 5">68/02</strain>
    </source>
</reference>
<feature type="signal peptide" evidence="1">
    <location>
        <begin position="1"/>
        <end position="22"/>
    </location>
</feature>
<dbReference type="OrthoDB" id="6479507at2"/>
<gene>
    <name evidence="2" type="ORF">CH64_1760</name>
    <name evidence="3" type="ORF">ERS008555_03483</name>
</gene>
<organism evidence="3 5">
    <name type="scientific">Yersinia rohdei</name>
    <dbReference type="NCBI Taxonomy" id="29485"/>
    <lineage>
        <taxon>Bacteria</taxon>
        <taxon>Pseudomonadati</taxon>
        <taxon>Pseudomonadota</taxon>
        <taxon>Gammaproteobacteria</taxon>
        <taxon>Enterobacterales</taxon>
        <taxon>Yersiniaceae</taxon>
        <taxon>Yersinia</taxon>
    </lineage>
</organism>
<dbReference type="STRING" id="29485.CH64_1760"/>
<name>A0A0U1HWX9_YERRO</name>
<protein>
    <submittedName>
        <fullName evidence="3">Beta-fimbriae major subunit</fullName>
    </submittedName>
</protein>
<evidence type="ECO:0000313" key="3">
    <source>
        <dbReference type="EMBL" id="CQI95851.1"/>
    </source>
</evidence>
<keyword evidence="1" id="KW-0732">Signal</keyword>
<keyword evidence="4" id="KW-1185">Reference proteome</keyword>
<accession>A0A0U1HWX9</accession>
<dbReference type="InterPro" id="IPR010546">
    <property type="entry name" value="DUF1120"/>
</dbReference>
<dbReference type="GeneID" id="45567073"/>
<sequence>MKLNLLKLTIFTSLMFSLGAQAEQPSSELKVKGTVGISSCTVIAPDDGIYDLGRISSSLVKPGTATTELPAIKKTWTINCDLATYLRYRSTDNRLDSVSDTSSSLNHGLGNINGTGKIGFYTAKTSNHHVDGKSTLIYSTVVSGTGTGSNLYNNMGFIVFSDESRTAIAGKSFDFDVTISPILAGTTTMNGPITEDANIDGSTSINFSFGI</sequence>
<dbReference type="KEGG" id="yro:CH64_1760"/>
<dbReference type="RefSeq" id="WP_004716240.1">
    <property type="nucleotide sequence ID" value="NZ_CABIHO010000034.1"/>
</dbReference>
<dbReference type="AlphaFoldDB" id="A0A0U1HWX9"/>
<evidence type="ECO:0000313" key="4">
    <source>
        <dbReference type="Proteomes" id="UP000031914"/>
    </source>
</evidence>
<feature type="chain" id="PRO_5006709421" evidence="1">
    <location>
        <begin position="23"/>
        <end position="211"/>
    </location>
</feature>
<dbReference type="EMBL" id="CP009787">
    <property type="protein sequence ID" value="AJJ10737.1"/>
    <property type="molecule type" value="Genomic_DNA"/>
</dbReference>
<reference evidence="2 4" key="1">
    <citation type="journal article" date="2015" name="Genome Announc.">
        <title>Thirty-Two Complete Genome Assemblies of Nine Yersinia Species, Including Y. pestis, Y. pseudotuberculosis, and Y. enterocolitica.</title>
        <authorList>
            <person name="Johnson S.L."/>
            <person name="Daligault H.E."/>
            <person name="Davenport K.W."/>
            <person name="Jaissle J."/>
            <person name="Frey K.G."/>
            <person name="Ladner J.T."/>
            <person name="Broomall S.M."/>
            <person name="Bishop-Lilly K.A."/>
            <person name="Bruce D.C."/>
            <person name="Coyne S.R."/>
            <person name="Gibbons H.S."/>
            <person name="Lo C.C."/>
            <person name="Munk A.C."/>
            <person name="Rosenzweig C.N."/>
            <person name="Koroleva G.I."/>
            <person name="Palacios G.F."/>
            <person name="Redden C.L."/>
            <person name="Xu Y."/>
            <person name="Minogue T.D."/>
            <person name="Chain P.S."/>
        </authorList>
    </citation>
    <scope>NUCLEOTIDE SEQUENCE [LARGE SCALE GENOMIC DNA]</scope>
    <source>
        <strain evidence="2 4">YRA</strain>
    </source>
</reference>
<evidence type="ECO:0000313" key="2">
    <source>
        <dbReference type="EMBL" id="AJJ10737.1"/>
    </source>
</evidence>
<dbReference type="EMBL" id="CTKE01000021">
    <property type="protein sequence ID" value="CQI95851.1"/>
    <property type="molecule type" value="Genomic_DNA"/>
</dbReference>
<dbReference type="Pfam" id="PF06551">
    <property type="entry name" value="DUF1120"/>
    <property type="match status" value="1"/>
</dbReference>
<dbReference type="Proteomes" id="UP000042054">
    <property type="component" value="Unassembled WGS sequence"/>
</dbReference>
<evidence type="ECO:0000256" key="1">
    <source>
        <dbReference type="SAM" id="SignalP"/>
    </source>
</evidence>
<dbReference type="Proteomes" id="UP000031914">
    <property type="component" value="Chromosome"/>
</dbReference>